<accession>D0LZQ1</accession>
<proteinExistence type="predicted"/>
<organism evidence="1 2">
    <name type="scientific">Haliangium ochraceum (strain DSM 14365 / JCM 11303 / SMP-2)</name>
    <dbReference type="NCBI Taxonomy" id="502025"/>
    <lineage>
        <taxon>Bacteria</taxon>
        <taxon>Pseudomonadati</taxon>
        <taxon>Myxococcota</taxon>
        <taxon>Polyangia</taxon>
        <taxon>Haliangiales</taxon>
        <taxon>Kofleriaceae</taxon>
        <taxon>Haliangium</taxon>
    </lineage>
</organism>
<gene>
    <name evidence="1" type="ordered locus">Hoch_5547</name>
</gene>
<dbReference type="STRING" id="502025.Hoch_5547"/>
<evidence type="ECO:0000313" key="2">
    <source>
        <dbReference type="Proteomes" id="UP000001880"/>
    </source>
</evidence>
<sequence length="174" mass="19715">MSPNKYRIAFFMLPSQFFELLPRVLADKALTLLFRRPKTENFEAGYENIADLSNLEKTFHEGDFQLIYLSTGCIPESSTDWEFTERCANQLVEIQLGRTAPGQVALSEAYLPVPGSPAGPILDALEQQIASVCRRGVRGARHSYPDHYWSEEVRTMALYRALGKEASRAWPVEE</sequence>
<protein>
    <submittedName>
        <fullName evidence="1">Uncharacterized protein</fullName>
    </submittedName>
</protein>
<evidence type="ECO:0000313" key="1">
    <source>
        <dbReference type="EMBL" id="ACY18030.1"/>
    </source>
</evidence>
<dbReference type="Proteomes" id="UP000001880">
    <property type="component" value="Chromosome"/>
</dbReference>
<keyword evidence="2" id="KW-1185">Reference proteome</keyword>
<dbReference type="RefSeq" id="WP_012830622.1">
    <property type="nucleotide sequence ID" value="NC_013440.1"/>
</dbReference>
<name>D0LZQ1_HALO1</name>
<dbReference type="KEGG" id="hoh:Hoch_5547"/>
<dbReference type="EMBL" id="CP001804">
    <property type="protein sequence ID" value="ACY18030.1"/>
    <property type="molecule type" value="Genomic_DNA"/>
</dbReference>
<reference evidence="1 2" key="1">
    <citation type="journal article" date="2010" name="Stand. Genomic Sci.">
        <title>Complete genome sequence of Haliangium ochraceum type strain (SMP-2).</title>
        <authorList>
            <consortium name="US DOE Joint Genome Institute (JGI-PGF)"/>
            <person name="Ivanova N."/>
            <person name="Daum C."/>
            <person name="Lang E."/>
            <person name="Abt B."/>
            <person name="Kopitz M."/>
            <person name="Saunders E."/>
            <person name="Lapidus A."/>
            <person name="Lucas S."/>
            <person name="Glavina Del Rio T."/>
            <person name="Nolan M."/>
            <person name="Tice H."/>
            <person name="Copeland A."/>
            <person name="Cheng J.F."/>
            <person name="Chen F."/>
            <person name="Bruce D."/>
            <person name="Goodwin L."/>
            <person name="Pitluck S."/>
            <person name="Mavromatis K."/>
            <person name="Pati A."/>
            <person name="Mikhailova N."/>
            <person name="Chen A."/>
            <person name="Palaniappan K."/>
            <person name="Land M."/>
            <person name="Hauser L."/>
            <person name="Chang Y.J."/>
            <person name="Jeffries C.D."/>
            <person name="Detter J.C."/>
            <person name="Brettin T."/>
            <person name="Rohde M."/>
            <person name="Goker M."/>
            <person name="Bristow J."/>
            <person name="Markowitz V."/>
            <person name="Eisen J.A."/>
            <person name="Hugenholtz P."/>
            <person name="Kyrpides N.C."/>
            <person name="Klenk H.P."/>
        </authorList>
    </citation>
    <scope>NUCLEOTIDE SEQUENCE [LARGE SCALE GENOMIC DNA]</scope>
    <source>
        <strain evidence="2">DSM 14365 / CIP 107738 / JCM 11303 / AJ 13395 / SMP-2</strain>
    </source>
</reference>
<dbReference type="AlphaFoldDB" id="D0LZQ1"/>
<dbReference type="HOGENOM" id="CLU_1537975_0_0_7"/>